<evidence type="ECO:0000313" key="2">
    <source>
        <dbReference type="EMBL" id="KAK3679021.1"/>
    </source>
</evidence>
<feature type="compositionally biased region" description="Basic and acidic residues" evidence="1">
    <location>
        <begin position="143"/>
        <end position="160"/>
    </location>
</feature>
<dbReference type="Proteomes" id="UP001274830">
    <property type="component" value="Unassembled WGS sequence"/>
</dbReference>
<feature type="region of interest" description="Disordered" evidence="1">
    <location>
        <begin position="1"/>
        <end position="200"/>
    </location>
</feature>
<evidence type="ECO:0000313" key="3">
    <source>
        <dbReference type="Proteomes" id="UP001274830"/>
    </source>
</evidence>
<feature type="region of interest" description="Disordered" evidence="1">
    <location>
        <begin position="304"/>
        <end position="350"/>
    </location>
</feature>
<feature type="compositionally biased region" description="Basic and acidic residues" evidence="1">
    <location>
        <begin position="1"/>
        <end position="10"/>
    </location>
</feature>
<name>A0AAE1C5K5_9PEZI</name>
<feature type="compositionally biased region" description="Pro residues" evidence="1">
    <location>
        <begin position="99"/>
        <end position="111"/>
    </location>
</feature>
<protein>
    <submittedName>
        <fullName evidence="2">Uncharacterized protein</fullName>
    </submittedName>
</protein>
<accession>A0AAE1C5K5</accession>
<feature type="compositionally biased region" description="Polar residues" evidence="1">
    <location>
        <begin position="74"/>
        <end position="92"/>
    </location>
</feature>
<organism evidence="2 3">
    <name type="scientific">Recurvomyces mirabilis</name>
    <dbReference type="NCBI Taxonomy" id="574656"/>
    <lineage>
        <taxon>Eukaryota</taxon>
        <taxon>Fungi</taxon>
        <taxon>Dikarya</taxon>
        <taxon>Ascomycota</taxon>
        <taxon>Pezizomycotina</taxon>
        <taxon>Dothideomycetes</taxon>
        <taxon>Dothideomycetidae</taxon>
        <taxon>Mycosphaerellales</taxon>
        <taxon>Teratosphaeriaceae</taxon>
        <taxon>Recurvomyces</taxon>
    </lineage>
</organism>
<reference evidence="2" key="1">
    <citation type="submission" date="2023-07" db="EMBL/GenBank/DDBJ databases">
        <title>Black Yeasts Isolated from many extreme environments.</title>
        <authorList>
            <person name="Coleine C."/>
            <person name="Stajich J.E."/>
            <person name="Selbmann L."/>
        </authorList>
    </citation>
    <scope>NUCLEOTIDE SEQUENCE</scope>
    <source>
        <strain evidence="2">CCFEE 5485</strain>
    </source>
</reference>
<keyword evidence="3" id="KW-1185">Reference proteome</keyword>
<proteinExistence type="predicted"/>
<sequence>MPEPFTHELEGISPKTITSGVGFPTTIMDGFVEQSPEQEPMIMSSDEMVPSSSSSSPPQDSPLDISPLDGDSPVSVSPPGNNYSSTNATAAPQASLHPHPAPRPRPQPPKPSLTRPIFRTAQGVESTKDLKTDFADMGMSKKKVGEVAGIKESRMPDGKTIHKRASPSGAAEGGGREKRVKRDSAVKGKEKGGKVEGEYEGLRVGGDPNWILFDPHPTNSHNSPSPFPPFHTTNNNATPNFRDPPRCFAQFETYKLGNKRILEYNLVTHSVRLKSTPEVLEGKEVLYSGSGPKIVNVMDLGPKRGLGRRGGRGSKGAVSQVEVEKVREEDEDMVVHVGKQGEGEEDDLYT</sequence>
<evidence type="ECO:0000256" key="1">
    <source>
        <dbReference type="SAM" id="MobiDB-lite"/>
    </source>
</evidence>
<dbReference type="EMBL" id="JAUTXT010000003">
    <property type="protein sequence ID" value="KAK3679021.1"/>
    <property type="molecule type" value="Genomic_DNA"/>
</dbReference>
<feature type="compositionally biased region" description="Basic and acidic residues" evidence="1">
    <location>
        <begin position="174"/>
        <end position="200"/>
    </location>
</feature>
<feature type="compositionally biased region" description="Low complexity" evidence="1">
    <location>
        <begin position="44"/>
        <end position="67"/>
    </location>
</feature>
<comment type="caution">
    <text evidence="2">The sequence shown here is derived from an EMBL/GenBank/DDBJ whole genome shotgun (WGS) entry which is preliminary data.</text>
</comment>
<gene>
    <name evidence="2" type="ORF">LTR78_001474</name>
</gene>
<dbReference type="AlphaFoldDB" id="A0AAE1C5K5"/>